<evidence type="ECO:0000313" key="2">
    <source>
        <dbReference type="Proteomes" id="UP000032180"/>
    </source>
</evidence>
<sequence>MKSKKDGRDISQVEAWALLLSVVAEKKNNKKRRLIDDACVSKGICTKHCVAVHTGMACPAIPPPPPAPPTYGASSSTSHESVRTDLFVYMSLLKLLLQDDLFNINLLFVQAPCNISVNGVENPDDTLARICQSIWQLFWEQFPLDDDMGPF</sequence>
<keyword evidence="2" id="KW-1185">Reference proteome</keyword>
<dbReference type="Proteomes" id="UP000032180">
    <property type="component" value="Chromosome 1"/>
</dbReference>
<accession>A0A0D9UY97</accession>
<reference evidence="2" key="2">
    <citation type="submission" date="2013-12" db="EMBL/GenBank/DDBJ databases">
        <authorList>
            <person name="Yu Y."/>
            <person name="Lee S."/>
            <person name="de Baynast K."/>
            <person name="Wissotski M."/>
            <person name="Liu L."/>
            <person name="Talag J."/>
            <person name="Goicoechea J."/>
            <person name="Angelova A."/>
            <person name="Jetty R."/>
            <person name="Kudrna D."/>
            <person name="Golser W."/>
            <person name="Rivera L."/>
            <person name="Zhang J."/>
            <person name="Wing R."/>
        </authorList>
    </citation>
    <scope>NUCLEOTIDE SEQUENCE</scope>
</reference>
<evidence type="ECO:0000313" key="1">
    <source>
        <dbReference type="EnsemblPlants" id="LPERR01G06840.1"/>
    </source>
</evidence>
<dbReference type="AlphaFoldDB" id="A0A0D9UY97"/>
<reference evidence="1" key="3">
    <citation type="submission" date="2015-04" db="UniProtKB">
        <authorList>
            <consortium name="EnsemblPlants"/>
        </authorList>
    </citation>
    <scope>IDENTIFICATION</scope>
</reference>
<proteinExistence type="predicted"/>
<dbReference type="EnsemblPlants" id="LPERR01G06840.1">
    <property type="protein sequence ID" value="LPERR01G06840.1"/>
    <property type="gene ID" value="LPERR01G06840"/>
</dbReference>
<dbReference type="Gramene" id="LPERR01G06840.1">
    <property type="protein sequence ID" value="LPERR01G06840.1"/>
    <property type="gene ID" value="LPERR01G06840"/>
</dbReference>
<name>A0A0D9UY97_9ORYZ</name>
<dbReference type="HOGENOM" id="CLU_1734102_0_0_1"/>
<protein>
    <submittedName>
        <fullName evidence="1">Uncharacterized protein</fullName>
    </submittedName>
</protein>
<reference evidence="1 2" key="1">
    <citation type="submission" date="2012-08" db="EMBL/GenBank/DDBJ databases">
        <title>Oryza genome evolution.</title>
        <authorList>
            <person name="Wing R.A."/>
        </authorList>
    </citation>
    <scope>NUCLEOTIDE SEQUENCE</scope>
</reference>
<organism evidence="1 2">
    <name type="scientific">Leersia perrieri</name>
    <dbReference type="NCBI Taxonomy" id="77586"/>
    <lineage>
        <taxon>Eukaryota</taxon>
        <taxon>Viridiplantae</taxon>
        <taxon>Streptophyta</taxon>
        <taxon>Embryophyta</taxon>
        <taxon>Tracheophyta</taxon>
        <taxon>Spermatophyta</taxon>
        <taxon>Magnoliopsida</taxon>
        <taxon>Liliopsida</taxon>
        <taxon>Poales</taxon>
        <taxon>Poaceae</taxon>
        <taxon>BOP clade</taxon>
        <taxon>Oryzoideae</taxon>
        <taxon>Oryzeae</taxon>
        <taxon>Oryzinae</taxon>
        <taxon>Leersia</taxon>
    </lineage>
</organism>